<gene>
    <name evidence="3" type="ORF">C5C04_05440</name>
</gene>
<sequence>MLGYSLQRRARSRPRESGGVPRDRTGAAVKAPRHSAVPDGAATLRAVPSPALLARAADGALAGNALVEPSVVAPSRRRPLGDSGHDLFPFVLDSAALGREDGAALLERFGAWGGNGVVVTDSSLAEGAGGWPAGHRDRDHFVLVGRFGAPSGASATPRALVSRVEDALRRLRTDRLDVLAVRPGGAGRLDELLSAVEVLVARGLIRSVIASGFSPEELFEARVLAAHGLPRFAGAEVRWNLLERQEAEGDLGLVAAGQGLSLVSTVPLAHGFLRGVERTRRELSRLPDGAFAAAHVGRRGRRVLAVLDAIGSELSAAPAAVALAWLLGRPHLAAATVAPRSPADVDALVRAVSLDLDAGHLAALERARR</sequence>
<dbReference type="PANTHER" id="PTHR43364">
    <property type="entry name" value="NADH-SPECIFIC METHYLGLYOXAL REDUCTASE-RELATED"/>
    <property type="match status" value="1"/>
</dbReference>
<evidence type="ECO:0000313" key="3">
    <source>
        <dbReference type="EMBL" id="PPF14856.1"/>
    </source>
</evidence>
<dbReference type="AlphaFoldDB" id="A0ABD6WA30"/>
<evidence type="ECO:0000313" key="4">
    <source>
        <dbReference type="Proteomes" id="UP000237881"/>
    </source>
</evidence>
<feature type="region of interest" description="Disordered" evidence="1">
    <location>
        <begin position="1"/>
        <end position="36"/>
    </location>
</feature>
<accession>A0ABD6WA30</accession>
<feature type="compositionally biased region" description="Basic and acidic residues" evidence="1">
    <location>
        <begin position="13"/>
        <end position="25"/>
    </location>
</feature>
<dbReference type="KEGG" id="rry:C1O28_04105"/>
<dbReference type="Proteomes" id="UP000237881">
    <property type="component" value="Unassembled WGS sequence"/>
</dbReference>
<organism evidence="3 4">
    <name type="scientific">Rathayibacter rathayi</name>
    <name type="common">Corynebacterium rathayi</name>
    <dbReference type="NCBI Taxonomy" id="33887"/>
    <lineage>
        <taxon>Bacteria</taxon>
        <taxon>Bacillati</taxon>
        <taxon>Actinomycetota</taxon>
        <taxon>Actinomycetes</taxon>
        <taxon>Micrococcales</taxon>
        <taxon>Microbacteriaceae</taxon>
        <taxon>Rathayibacter</taxon>
    </lineage>
</organism>
<name>A0ABD6WA30_RATRA</name>
<reference evidence="3 4" key="1">
    <citation type="submission" date="2018-02" db="EMBL/GenBank/DDBJ databases">
        <title>Bacteriophage NCPPB3778 and a type I-E CRISPR drive the evolution of the US Biological Select Agent, Rathayibacter toxicus.</title>
        <authorList>
            <person name="Davis E.W.II."/>
            <person name="Tabima J.F."/>
            <person name="Weisberg A.J."/>
            <person name="Lopes L.D."/>
            <person name="Wiseman M.S."/>
            <person name="Wiseman M.S."/>
            <person name="Pupko T."/>
            <person name="Belcher M.S."/>
            <person name="Sechler A.J."/>
            <person name="Tancos M.A."/>
            <person name="Schroeder B.K."/>
            <person name="Murray T.D."/>
            <person name="Luster D.G."/>
            <person name="Schneider W.L."/>
            <person name="Rogers E."/>
            <person name="Andreote F.D."/>
            <person name="Grunwald N.J."/>
            <person name="Putnam M.L."/>
            <person name="Chang J.H."/>
        </authorList>
    </citation>
    <scope>NUCLEOTIDE SEQUENCE [LARGE SCALE GENOMIC DNA]</scope>
    <source>
        <strain evidence="3 4">AY1I9</strain>
    </source>
</reference>
<dbReference type="InterPro" id="IPR023210">
    <property type="entry name" value="NADP_OxRdtase_dom"/>
</dbReference>
<dbReference type="PANTHER" id="PTHR43364:SF6">
    <property type="entry name" value="OXIDOREDUCTASE-RELATED"/>
    <property type="match status" value="1"/>
</dbReference>
<dbReference type="InterPro" id="IPR050523">
    <property type="entry name" value="AKR_Detox_Biosynth"/>
</dbReference>
<feature type="domain" description="NADP-dependent oxidoreductase" evidence="2">
    <location>
        <begin position="136"/>
        <end position="367"/>
    </location>
</feature>
<comment type="caution">
    <text evidence="3">The sequence shown here is derived from an EMBL/GenBank/DDBJ whole genome shotgun (WGS) entry which is preliminary data.</text>
</comment>
<evidence type="ECO:0000259" key="2">
    <source>
        <dbReference type="Pfam" id="PF00248"/>
    </source>
</evidence>
<dbReference type="EMBL" id="PSUL01000008">
    <property type="protein sequence ID" value="PPF14856.1"/>
    <property type="molecule type" value="Genomic_DNA"/>
</dbReference>
<protein>
    <recommendedName>
        <fullName evidence="2">NADP-dependent oxidoreductase domain-containing protein</fullName>
    </recommendedName>
</protein>
<dbReference type="SUPFAM" id="SSF51430">
    <property type="entry name" value="NAD(P)-linked oxidoreductase"/>
    <property type="match status" value="1"/>
</dbReference>
<dbReference type="Gene3D" id="3.20.20.100">
    <property type="entry name" value="NADP-dependent oxidoreductase domain"/>
    <property type="match status" value="1"/>
</dbReference>
<dbReference type="Pfam" id="PF00248">
    <property type="entry name" value="Aldo_ket_red"/>
    <property type="match status" value="1"/>
</dbReference>
<dbReference type="InterPro" id="IPR036812">
    <property type="entry name" value="NAD(P)_OxRdtase_dom_sf"/>
</dbReference>
<proteinExistence type="predicted"/>
<evidence type="ECO:0000256" key="1">
    <source>
        <dbReference type="SAM" id="MobiDB-lite"/>
    </source>
</evidence>